<comment type="subcellular location">
    <subcellularLocation>
        <location evidence="1">Membrane</location>
        <topology evidence="1">Multi-pass membrane protein</topology>
    </subcellularLocation>
</comment>
<dbReference type="GO" id="GO:0016020">
    <property type="term" value="C:membrane"/>
    <property type="evidence" value="ECO:0007669"/>
    <property type="project" value="UniProtKB-SubCell"/>
</dbReference>
<proteinExistence type="predicted"/>
<evidence type="ECO:0000313" key="8">
    <source>
        <dbReference type="Proteomes" id="UP000198859"/>
    </source>
</evidence>
<accession>A0A1H1LP07</accession>
<keyword evidence="3 5" id="KW-1133">Transmembrane helix</keyword>
<dbReference type="GO" id="GO:0030416">
    <property type="term" value="P:methylamine metabolic process"/>
    <property type="evidence" value="ECO:0007669"/>
    <property type="project" value="InterPro"/>
</dbReference>
<name>A0A1H1LP07_9ACTN</name>
<feature type="domain" description="Methylamine utilisation protein MauE" evidence="6">
    <location>
        <begin position="19"/>
        <end position="151"/>
    </location>
</feature>
<evidence type="ECO:0000259" key="6">
    <source>
        <dbReference type="Pfam" id="PF07291"/>
    </source>
</evidence>
<sequence length="166" mass="17424">MVFPHPTASAAPYGGRMSRWLGLLARLVVGGTWIWAGWLKLPDPEASVTAVRAYQLLPPAAADAVGRGLPAVEIAVGVLLVLGLFTRVAAAASALLLAAFIVGIASVWVRGIPISCGCFGDGGYDPDAFSQYPWEIARDAGLLAASGLVWWVRRTRLALDGLVFPA</sequence>
<keyword evidence="2 5" id="KW-0812">Transmembrane</keyword>
<gene>
    <name evidence="7" type="ORF">SAMN04488570_0296</name>
</gene>
<evidence type="ECO:0000256" key="1">
    <source>
        <dbReference type="ARBA" id="ARBA00004141"/>
    </source>
</evidence>
<dbReference type="Pfam" id="PF07291">
    <property type="entry name" value="MauE"/>
    <property type="match status" value="1"/>
</dbReference>
<organism evidence="7 8">
    <name type="scientific">Nocardioides scoriae</name>
    <dbReference type="NCBI Taxonomy" id="642780"/>
    <lineage>
        <taxon>Bacteria</taxon>
        <taxon>Bacillati</taxon>
        <taxon>Actinomycetota</taxon>
        <taxon>Actinomycetes</taxon>
        <taxon>Propionibacteriales</taxon>
        <taxon>Nocardioidaceae</taxon>
        <taxon>Nocardioides</taxon>
    </lineage>
</organism>
<evidence type="ECO:0000256" key="5">
    <source>
        <dbReference type="SAM" id="Phobius"/>
    </source>
</evidence>
<evidence type="ECO:0000256" key="3">
    <source>
        <dbReference type="ARBA" id="ARBA00022989"/>
    </source>
</evidence>
<keyword evidence="4 5" id="KW-0472">Membrane</keyword>
<evidence type="ECO:0000256" key="2">
    <source>
        <dbReference type="ARBA" id="ARBA00022692"/>
    </source>
</evidence>
<protein>
    <submittedName>
        <fullName evidence="7">Methylamine utilisation protein MauE</fullName>
    </submittedName>
</protein>
<dbReference type="AlphaFoldDB" id="A0A1H1LP07"/>
<reference evidence="8" key="1">
    <citation type="submission" date="2016-10" db="EMBL/GenBank/DDBJ databases">
        <authorList>
            <person name="Varghese N."/>
            <person name="Submissions S."/>
        </authorList>
    </citation>
    <scope>NUCLEOTIDE SEQUENCE [LARGE SCALE GENOMIC DNA]</scope>
    <source>
        <strain evidence="8">DSM 22127</strain>
    </source>
</reference>
<dbReference type="Proteomes" id="UP000198859">
    <property type="component" value="Chromosome I"/>
</dbReference>
<feature type="transmembrane region" description="Helical" evidence="5">
    <location>
        <begin position="89"/>
        <end position="109"/>
    </location>
</feature>
<evidence type="ECO:0000256" key="4">
    <source>
        <dbReference type="ARBA" id="ARBA00023136"/>
    </source>
</evidence>
<dbReference type="STRING" id="642780.SAMN04488570_0296"/>
<evidence type="ECO:0000313" key="7">
    <source>
        <dbReference type="EMBL" id="SDR76107.1"/>
    </source>
</evidence>
<feature type="transmembrane region" description="Helical" evidence="5">
    <location>
        <begin position="64"/>
        <end position="82"/>
    </location>
</feature>
<dbReference type="UniPathway" id="UPA00895"/>
<keyword evidence="8" id="KW-1185">Reference proteome</keyword>
<dbReference type="EMBL" id="LT629757">
    <property type="protein sequence ID" value="SDR76107.1"/>
    <property type="molecule type" value="Genomic_DNA"/>
</dbReference>
<feature type="transmembrane region" description="Helical" evidence="5">
    <location>
        <begin position="20"/>
        <end position="38"/>
    </location>
</feature>
<dbReference type="InterPro" id="IPR009908">
    <property type="entry name" value="Methylamine_util_MauE"/>
</dbReference>